<evidence type="ECO:0000313" key="1">
    <source>
        <dbReference type="EMBL" id="ORY56246.1"/>
    </source>
</evidence>
<dbReference type="EMBL" id="MCOG01000074">
    <property type="protein sequence ID" value="ORY56246.1"/>
    <property type="molecule type" value="Genomic_DNA"/>
</dbReference>
<comment type="caution">
    <text evidence="1">The sequence shown here is derived from an EMBL/GenBank/DDBJ whole genome shotgun (WGS) entry which is preliminary data.</text>
</comment>
<accession>A0A1Y2DAW8</accession>
<reference evidence="1 2" key="1">
    <citation type="submission" date="2016-08" db="EMBL/GenBank/DDBJ databases">
        <title>A Parts List for Fungal Cellulosomes Revealed by Comparative Genomics.</title>
        <authorList>
            <consortium name="DOE Joint Genome Institute"/>
            <person name="Haitjema C.H."/>
            <person name="Gilmore S.P."/>
            <person name="Henske J.K."/>
            <person name="Solomon K.V."/>
            <person name="De Groot R."/>
            <person name="Kuo A."/>
            <person name="Mondo S.J."/>
            <person name="Salamov A.A."/>
            <person name="Labutti K."/>
            <person name="Zhao Z."/>
            <person name="Chiniquy J."/>
            <person name="Barry K."/>
            <person name="Brewer H.M."/>
            <person name="Purvine S.O."/>
            <person name="Wright A.T."/>
            <person name="Boxma B."/>
            <person name="Van Alen T."/>
            <person name="Hackstein J.H."/>
            <person name="Baker S.E."/>
            <person name="Grigoriev I.V."/>
            <person name="O'Malley M.A."/>
        </authorList>
    </citation>
    <scope>NUCLEOTIDE SEQUENCE [LARGE SCALE GENOMIC DNA]</scope>
    <source>
        <strain evidence="1 2">G1</strain>
    </source>
</reference>
<keyword evidence="2" id="KW-1185">Reference proteome</keyword>
<proteinExistence type="predicted"/>
<sequence length="160" mass="18756">MSDLNRQIKQCNKTLRDSNIHIRSIKDYLYEVCKYGNAKELKFLFEHGIRRKYTMDMEVYTKNLVDHEGENINEESINFGSLTDGPTSSFGTPIYIIYYPLKSILTRDEHADTLTNEDLNNTQESPRFRQCIRTTEKHDHSVDDDLFDLGLGCQMDYNGW</sequence>
<gene>
    <name evidence="1" type="ORF">LY90DRAFT_669431</name>
</gene>
<organism evidence="1 2">
    <name type="scientific">Neocallimastix californiae</name>
    <dbReference type="NCBI Taxonomy" id="1754190"/>
    <lineage>
        <taxon>Eukaryota</taxon>
        <taxon>Fungi</taxon>
        <taxon>Fungi incertae sedis</taxon>
        <taxon>Chytridiomycota</taxon>
        <taxon>Chytridiomycota incertae sedis</taxon>
        <taxon>Neocallimastigomycetes</taxon>
        <taxon>Neocallimastigales</taxon>
        <taxon>Neocallimastigaceae</taxon>
        <taxon>Neocallimastix</taxon>
    </lineage>
</organism>
<name>A0A1Y2DAW8_9FUNG</name>
<evidence type="ECO:0000313" key="2">
    <source>
        <dbReference type="Proteomes" id="UP000193920"/>
    </source>
</evidence>
<protein>
    <submittedName>
        <fullName evidence="1">Uncharacterized protein</fullName>
    </submittedName>
</protein>
<dbReference type="AlphaFoldDB" id="A0A1Y2DAW8"/>
<dbReference type="Proteomes" id="UP000193920">
    <property type="component" value="Unassembled WGS sequence"/>
</dbReference>